<keyword evidence="6" id="KW-0808">Transferase</keyword>
<evidence type="ECO:0000313" key="17">
    <source>
        <dbReference type="Proteomes" id="UP000235861"/>
    </source>
</evidence>
<keyword evidence="11" id="KW-1133">Transmembrane helix</keyword>
<evidence type="ECO:0000256" key="3">
    <source>
        <dbReference type="ARBA" id="ARBA00012438"/>
    </source>
</evidence>
<gene>
    <name evidence="16" type="ORF">CUC53_11895</name>
</gene>
<evidence type="ECO:0000256" key="4">
    <source>
        <dbReference type="ARBA" id="ARBA00022475"/>
    </source>
</evidence>
<dbReference type="GO" id="GO:0005524">
    <property type="term" value="F:ATP binding"/>
    <property type="evidence" value="ECO:0007669"/>
    <property type="project" value="UniProtKB-KW"/>
</dbReference>
<evidence type="ECO:0000256" key="11">
    <source>
        <dbReference type="ARBA" id="ARBA00022989"/>
    </source>
</evidence>
<dbReference type="CDD" id="cd00082">
    <property type="entry name" value="HisKA"/>
    <property type="match status" value="1"/>
</dbReference>
<keyword evidence="13" id="KW-0472">Membrane</keyword>
<dbReference type="PANTHER" id="PTHR45528">
    <property type="entry name" value="SENSOR HISTIDINE KINASE CPXA"/>
    <property type="match status" value="1"/>
</dbReference>
<dbReference type="SMART" id="SM00387">
    <property type="entry name" value="HATPase_c"/>
    <property type="match status" value="1"/>
</dbReference>
<dbReference type="PROSITE" id="PS50885">
    <property type="entry name" value="HAMP"/>
    <property type="match status" value="1"/>
</dbReference>
<accession>A0A2H9U3I5</accession>
<evidence type="ECO:0000256" key="7">
    <source>
        <dbReference type="ARBA" id="ARBA00022692"/>
    </source>
</evidence>
<organism evidence="16 17">
    <name type="scientific">Aeromonas cavernicola</name>
    <dbReference type="NCBI Taxonomy" id="1006623"/>
    <lineage>
        <taxon>Bacteria</taxon>
        <taxon>Pseudomonadati</taxon>
        <taxon>Pseudomonadota</taxon>
        <taxon>Gammaproteobacteria</taxon>
        <taxon>Aeromonadales</taxon>
        <taxon>Aeromonadaceae</taxon>
        <taxon>Aeromonas</taxon>
    </lineage>
</organism>
<dbReference type="InterPro" id="IPR058126">
    <property type="entry name" value="CpxA-like_HATPase"/>
</dbReference>
<keyword evidence="8" id="KW-0547">Nucleotide-binding</keyword>
<evidence type="ECO:0000259" key="15">
    <source>
        <dbReference type="PROSITE" id="PS50885"/>
    </source>
</evidence>
<comment type="subcellular location">
    <subcellularLocation>
        <location evidence="2">Cell membrane</location>
        <topology evidence="2">Multi-pass membrane protein</topology>
    </subcellularLocation>
</comment>
<dbReference type="SUPFAM" id="SSF47384">
    <property type="entry name" value="Homodimeric domain of signal transducing histidine kinase"/>
    <property type="match status" value="1"/>
</dbReference>
<dbReference type="Pfam" id="PF02518">
    <property type="entry name" value="HATPase_c"/>
    <property type="match status" value="1"/>
</dbReference>
<dbReference type="Proteomes" id="UP000235861">
    <property type="component" value="Unassembled WGS sequence"/>
</dbReference>
<dbReference type="InterPro" id="IPR004358">
    <property type="entry name" value="Sig_transdc_His_kin-like_C"/>
</dbReference>
<dbReference type="InterPro" id="IPR038515">
    <property type="entry name" value="CpxA_peri_sf"/>
</dbReference>
<dbReference type="CDD" id="cd06225">
    <property type="entry name" value="HAMP"/>
    <property type="match status" value="1"/>
</dbReference>
<dbReference type="PROSITE" id="PS50109">
    <property type="entry name" value="HIS_KIN"/>
    <property type="match status" value="1"/>
</dbReference>
<dbReference type="SMART" id="SM00304">
    <property type="entry name" value="HAMP"/>
    <property type="match status" value="1"/>
</dbReference>
<dbReference type="SUPFAM" id="SSF158472">
    <property type="entry name" value="HAMP domain-like"/>
    <property type="match status" value="1"/>
</dbReference>
<dbReference type="InterPro" id="IPR005467">
    <property type="entry name" value="His_kinase_dom"/>
</dbReference>
<keyword evidence="17" id="KW-1185">Reference proteome</keyword>
<evidence type="ECO:0000313" key="16">
    <source>
        <dbReference type="EMBL" id="PJG58590.1"/>
    </source>
</evidence>
<evidence type="ECO:0000256" key="6">
    <source>
        <dbReference type="ARBA" id="ARBA00022679"/>
    </source>
</evidence>
<dbReference type="PANTHER" id="PTHR45528:SF1">
    <property type="entry name" value="SENSOR HISTIDINE KINASE CPXA"/>
    <property type="match status" value="1"/>
</dbReference>
<evidence type="ECO:0000256" key="13">
    <source>
        <dbReference type="ARBA" id="ARBA00023136"/>
    </source>
</evidence>
<comment type="catalytic activity">
    <reaction evidence="1">
        <text>ATP + protein L-histidine = ADP + protein N-phospho-L-histidine.</text>
        <dbReference type="EC" id="2.7.13.3"/>
    </reaction>
</comment>
<dbReference type="InterPro" id="IPR003661">
    <property type="entry name" value="HisK_dim/P_dom"/>
</dbReference>
<dbReference type="InterPro" id="IPR050398">
    <property type="entry name" value="HssS/ArlS-like"/>
</dbReference>
<dbReference type="InterPro" id="IPR036097">
    <property type="entry name" value="HisK_dim/P_sf"/>
</dbReference>
<keyword evidence="12" id="KW-0902">Two-component regulatory system</keyword>
<dbReference type="GO" id="GO:0000155">
    <property type="term" value="F:phosphorelay sensor kinase activity"/>
    <property type="evidence" value="ECO:0007669"/>
    <property type="project" value="InterPro"/>
</dbReference>
<sequence length="427" mass="48249">MLAAVISLPNLDPRNQLPLPSHEIGRMQHNVNILKQAADPSRDFDLTRAMKNITMLPVDNVYVRSSNGQIQSTIHPHKFVVRFMVDADSPANPMLGHEKNNAIAGPFLMEHRGQQYHVYFGLNVDTPYLFMFIQILDHPIRILGVAMLVSTPLCLLLAWRLTRPILRLQRAVSQLATGNLAVQIPNLGRRDEIGQLADHVREMVETLKCMIKKQKQLLSDISHELRSPLTRMQLAQALIRRKQGDSAELARIELEITKLDKLIGDLLDLSRVQQHTEAPERRALAHLLEPLLEDAMFEANQSGKQLQLPHLPTESTMMWPALLARAIENPLRNALKYGQEFIWVDWYREQEMWVMTIRDDGPGVPDAQQAQLFLPFFRADDARNNKTGGTGLGLAIAHEAILRHGGTITASNHYPTGLMITIRLPIA</sequence>
<dbReference type="EC" id="2.7.13.3" evidence="3"/>
<comment type="caution">
    <text evidence="16">The sequence shown here is derived from an EMBL/GenBank/DDBJ whole genome shotgun (WGS) entry which is preliminary data.</text>
</comment>
<evidence type="ECO:0000256" key="2">
    <source>
        <dbReference type="ARBA" id="ARBA00004651"/>
    </source>
</evidence>
<dbReference type="SUPFAM" id="SSF55874">
    <property type="entry name" value="ATPase domain of HSP90 chaperone/DNA topoisomerase II/histidine kinase"/>
    <property type="match status" value="1"/>
</dbReference>
<dbReference type="GO" id="GO:0005886">
    <property type="term" value="C:plasma membrane"/>
    <property type="evidence" value="ECO:0007669"/>
    <property type="project" value="UniProtKB-SubCell"/>
</dbReference>
<dbReference type="InterPro" id="IPR036890">
    <property type="entry name" value="HATPase_C_sf"/>
</dbReference>
<evidence type="ECO:0000256" key="8">
    <source>
        <dbReference type="ARBA" id="ARBA00022741"/>
    </source>
</evidence>
<protein>
    <recommendedName>
        <fullName evidence="3">histidine kinase</fullName>
        <ecNumber evidence="3">2.7.13.3</ecNumber>
    </recommendedName>
</protein>
<dbReference type="Pfam" id="PF00512">
    <property type="entry name" value="HisKA"/>
    <property type="match status" value="1"/>
</dbReference>
<dbReference type="InterPro" id="IPR003594">
    <property type="entry name" value="HATPase_dom"/>
</dbReference>
<dbReference type="PRINTS" id="PR00344">
    <property type="entry name" value="BCTRLSENSOR"/>
</dbReference>
<proteinExistence type="predicted"/>
<feature type="domain" description="HAMP" evidence="15">
    <location>
        <begin position="159"/>
        <end position="212"/>
    </location>
</feature>
<dbReference type="Pfam" id="PF00672">
    <property type="entry name" value="HAMP"/>
    <property type="match status" value="1"/>
</dbReference>
<dbReference type="AlphaFoldDB" id="A0A2H9U3I5"/>
<dbReference type="SMART" id="SM00388">
    <property type="entry name" value="HisKA"/>
    <property type="match status" value="1"/>
</dbReference>
<evidence type="ECO:0000256" key="10">
    <source>
        <dbReference type="ARBA" id="ARBA00022840"/>
    </source>
</evidence>
<dbReference type="OrthoDB" id="9804645at2"/>
<evidence type="ECO:0000256" key="1">
    <source>
        <dbReference type="ARBA" id="ARBA00000085"/>
    </source>
</evidence>
<keyword evidence="5" id="KW-0597">Phosphoprotein</keyword>
<evidence type="ECO:0000259" key="14">
    <source>
        <dbReference type="PROSITE" id="PS50109"/>
    </source>
</evidence>
<keyword evidence="4" id="KW-1003">Cell membrane</keyword>
<evidence type="ECO:0000256" key="9">
    <source>
        <dbReference type="ARBA" id="ARBA00022777"/>
    </source>
</evidence>
<reference evidence="16 17" key="1">
    <citation type="submission" date="2017-11" db="EMBL/GenBank/DDBJ databases">
        <title>Draft genome sequence of environmental isolate Aeromonas cavernicola sp. nov. MDC 2508.</title>
        <authorList>
            <person name="Colston S.M."/>
            <person name="Navarro A."/>
            <person name="Martinez-Murcia A.J."/>
            <person name="Graf J."/>
        </authorList>
    </citation>
    <scope>NUCLEOTIDE SEQUENCE [LARGE SCALE GENOMIC DNA]</scope>
    <source>
        <strain evidence="16 17">MDC 2508</strain>
    </source>
</reference>
<keyword evidence="10" id="KW-0067">ATP-binding</keyword>
<dbReference type="Gene3D" id="1.10.287.130">
    <property type="match status" value="1"/>
</dbReference>
<dbReference type="Gene3D" id="3.30.565.10">
    <property type="entry name" value="Histidine kinase-like ATPase, C-terminal domain"/>
    <property type="match status" value="1"/>
</dbReference>
<dbReference type="Gene3D" id="3.30.450.210">
    <property type="entry name" value="Two-component sensor protein CpxA, periplasmic domain"/>
    <property type="match status" value="1"/>
</dbReference>
<dbReference type="EMBL" id="PGGC01000100">
    <property type="protein sequence ID" value="PJG58590.1"/>
    <property type="molecule type" value="Genomic_DNA"/>
</dbReference>
<dbReference type="InterPro" id="IPR003660">
    <property type="entry name" value="HAMP_dom"/>
</dbReference>
<keyword evidence="7" id="KW-0812">Transmembrane</keyword>
<feature type="domain" description="Histidine kinase" evidence="14">
    <location>
        <begin position="220"/>
        <end position="427"/>
    </location>
</feature>
<dbReference type="Gene3D" id="1.10.8.500">
    <property type="entry name" value="HAMP domain in histidine kinase"/>
    <property type="match status" value="1"/>
</dbReference>
<name>A0A2H9U3I5_9GAMM</name>
<evidence type="ECO:0000256" key="12">
    <source>
        <dbReference type="ARBA" id="ARBA00023012"/>
    </source>
</evidence>
<evidence type="ECO:0000256" key="5">
    <source>
        <dbReference type="ARBA" id="ARBA00022553"/>
    </source>
</evidence>
<keyword evidence="9 16" id="KW-0418">Kinase</keyword>
<dbReference type="CDD" id="cd16949">
    <property type="entry name" value="HATPase_CpxA-like"/>
    <property type="match status" value="1"/>
</dbReference>